<feature type="compositionally biased region" description="Low complexity" evidence="6">
    <location>
        <begin position="18"/>
        <end position="37"/>
    </location>
</feature>
<feature type="compositionally biased region" description="Acidic residues" evidence="6">
    <location>
        <begin position="193"/>
        <end position="206"/>
    </location>
</feature>
<organism evidence="7 8">
    <name type="scientific">Aspergillus granulosus</name>
    <dbReference type="NCBI Taxonomy" id="176169"/>
    <lineage>
        <taxon>Eukaryota</taxon>
        <taxon>Fungi</taxon>
        <taxon>Dikarya</taxon>
        <taxon>Ascomycota</taxon>
        <taxon>Pezizomycotina</taxon>
        <taxon>Eurotiomycetes</taxon>
        <taxon>Eurotiomycetidae</taxon>
        <taxon>Eurotiales</taxon>
        <taxon>Aspergillaceae</taxon>
        <taxon>Aspergillus</taxon>
        <taxon>Aspergillus subgen. Nidulantes</taxon>
    </lineage>
</organism>
<evidence type="ECO:0000256" key="6">
    <source>
        <dbReference type="SAM" id="MobiDB-lite"/>
    </source>
</evidence>
<evidence type="ECO:0000313" key="7">
    <source>
        <dbReference type="EMBL" id="KAL2819789.1"/>
    </source>
</evidence>
<dbReference type="InterPro" id="IPR038085">
    <property type="entry name" value="Rnp2-like_sf"/>
</dbReference>
<keyword evidence="4" id="KW-0539">Nucleus</keyword>
<reference evidence="7 8" key="1">
    <citation type="submission" date="2024-07" db="EMBL/GenBank/DDBJ databases">
        <title>Section-level genome sequencing and comparative genomics of Aspergillus sections Usti and Cavernicolus.</title>
        <authorList>
            <consortium name="Lawrence Berkeley National Laboratory"/>
            <person name="Nybo J.L."/>
            <person name="Vesth T.C."/>
            <person name="Theobald S."/>
            <person name="Frisvad J.C."/>
            <person name="Larsen T.O."/>
            <person name="Kjaerboelling I."/>
            <person name="Rothschild-Mancinelli K."/>
            <person name="Lyhne E.K."/>
            <person name="Kogle M.E."/>
            <person name="Barry K."/>
            <person name="Clum A."/>
            <person name="Na H."/>
            <person name="Ledsgaard L."/>
            <person name="Lin J."/>
            <person name="Lipzen A."/>
            <person name="Kuo A."/>
            <person name="Riley R."/>
            <person name="Mondo S."/>
            <person name="Labutti K."/>
            <person name="Haridas S."/>
            <person name="Pangalinan J."/>
            <person name="Salamov A.A."/>
            <person name="Simmons B.A."/>
            <person name="Magnuson J.K."/>
            <person name="Chen J."/>
            <person name="Drula E."/>
            <person name="Henrissat B."/>
            <person name="Wiebenga A."/>
            <person name="Lubbers R.J."/>
            <person name="Gomes A.C."/>
            <person name="Makela M.R."/>
            <person name="Stajich J."/>
            <person name="Grigoriev I.V."/>
            <person name="Mortensen U.H."/>
            <person name="De Vries R.P."/>
            <person name="Baker S.E."/>
            <person name="Andersen M.R."/>
        </authorList>
    </citation>
    <scope>NUCLEOTIDE SEQUENCE [LARGE SCALE GENOMIC DNA]</scope>
    <source>
        <strain evidence="7 8">CBS 588.65</strain>
    </source>
</reference>
<feature type="region of interest" description="Disordered" evidence="6">
    <location>
        <begin position="184"/>
        <end position="206"/>
    </location>
</feature>
<dbReference type="InterPro" id="IPR002759">
    <property type="entry name" value="Pop5/Rpp14/Rnp2-like"/>
</dbReference>
<evidence type="ECO:0000256" key="3">
    <source>
        <dbReference type="ARBA" id="ARBA00022694"/>
    </source>
</evidence>
<dbReference type="Proteomes" id="UP001610334">
    <property type="component" value="Unassembled WGS sequence"/>
</dbReference>
<accession>A0ABR4HWB0</accession>
<comment type="similarity">
    <text evidence="2 5">Belongs to the eukaryotic/archaeal RNase P protein component 2 family.</text>
</comment>
<gene>
    <name evidence="7" type="ORF">BJX63DRAFT_428566</name>
</gene>
<dbReference type="Pfam" id="PF01900">
    <property type="entry name" value="RNase_P_Rpp14"/>
    <property type="match status" value="1"/>
</dbReference>
<comment type="caution">
    <text evidence="7">The sequence shown here is derived from an EMBL/GenBank/DDBJ whole genome shotgun (WGS) entry which is preliminary data.</text>
</comment>
<dbReference type="Gene3D" id="3.30.70.3250">
    <property type="entry name" value="Ribonuclease P, Pop5 subunit"/>
    <property type="match status" value="1"/>
</dbReference>
<feature type="region of interest" description="Disordered" evidence="6">
    <location>
        <begin position="18"/>
        <end position="42"/>
    </location>
</feature>
<dbReference type="EC" id="3.1.26.5" evidence="5"/>
<comment type="catalytic activity">
    <reaction evidence="5">
        <text>Endonucleolytic cleavage of RNA, removing 5'-extranucleotides from tRNA precursor.</text>
        <dbReference type="EC" id="3.1.26.5"/>
    </reaction>
</comment>
<dbReference type="EMBL" id="JBFXLT010000009">
    <property type="protein sequence ID" value="KAL2819789.1"/>
    <property type="molecule type" value="Genomic_DNA"/>
</dbReference>
<keyword evidence="3 5" id="KW-0819">tRNA processing</keyword>
<dbReference type="InterPro" id="IPR016819">
    <property type="entry name" value="RNase_P/MRP_POP5"/>
</dbReference>
<protein>
    <recommendedName>
        <fullName evidence="5">Ribonuclease P/MRP protein subunit POP5</fullName>
        <ecNumber evidence="5">3.1.26.5</ecNumber>
    </recommendedName>
</protein>
<dbReference type="PANTHER" id="PTHR15441:SF2">
    <property type="entry name" value="RIBONUCLEASE P_MRP PROTEIN SUBUNIT POP5"/>
    <property type="match status" value="1"/>
</dbReference>
<dbReference type="SUPFAM" id="SSF160350">
    <property type="entry name" value="Rnp2-like"/>
    <property type="match status" value="1"/>
</dbReference>
<dbReference type="PANTHER" id="PTHR15441">
    <property type="entry name" value="RIBONUCLEASE P PROTEIN SUBUNIT P14"/>
    <property type="match status" value="1"/>
</dbReference>
<proteinExistence type="inferred from homology"/>
<name>A0ABR4HWB0_9EURO</name>
<evidence type="ECO:0000256" key="1">
    <source>
        <dbReference type="ARBA" id="ARBA00004123"/>
    </source>
</evidence>
<evidence type="ECO:0000256" key="4">
    <source>
        <dbReference type="ARBA" id="ARBA00023242"/>
    </source>
</evidence>
<evidence type="ECO:0000256" key="2">
    <source>
        <dbReference type="ARBA" id="ARBA00010800"/>
    </source>
</evidence>
<evidence type="ECO:0000256" key="5">
    <source>
        <dbReference type="PIRNR" id="PIRNR023803"/>
    </source>
</evidence>
<keyword evidence="8" id="KW-1185">Reference proteome</keyword>
<dbReference type="PIRSF" id="PIRSF023803">
    <property type="entry name" value="Ribonuclease_P_prd"/>
    <property type="match status" value="1"/>
</dbReference>
<comment type="subcellular location">
    <subcellularLocation>
        <location evidence="1">Nucleus</location>
    </subcellularLocation>
</comment>
<comment type="function">
    <text evidence="5">Component of ribonuclease P, a protein complex that generates mature tRNA molecules by cleaving their 5'-ends.</text>
</comment>
<evidence type="ECO:0000313" key="8">
    <source>
        <dbReference type="Proteomes" id="UP001610334"/>
    </source>
</evidence>
<sequence length="206" mass="22451">MVRVKHRYLLVDILYPEPSSSPSSSSTSATKSHAQQSQLRIHAPTSDALTPSLLAKMVRDEVAEIFGDWGVGRLGGVGAGGVSVKYLSPATSTAIIRCPRASYRLVWSALTFMSRVPDIRSNGRPLKRGEQASLTRPCVFRVVRVSGTIRKAEEEAVRMARREIVRLRGMAEVDVLSGLVGGLEKSGRREDPGVDDVDVDMDSEDD</sequence>